<dbReference type="EMBL" id="GHBY01000167">
    <property type="protein sequence ID" value="MUP40344.1"/>
    <property type="molecule type" value="Transcribed_RNA"/>
</dbReference>
<protein>
    <submittedName>
        <fullName evidence="6">Staufen</fullName>
    </submittedName>
</protein>
<dbReference type="CDD" id="cd19861">
    <property type="entry name" value="DSRM_STAU_rpt5"/>
    <property type="match status" value="1"/>
</dbReference>
<dbReference type="FunFam" id="3.30.160.20:FF:000007">
    <property type="entry name" value="Double-stranded RNA-binding protein Staufen homolog 1"/>
    <property type="match status" value="1"/>
</dbReference>
<evidence type="ECO:0000256" key="1">
    <source>
        <dbReference type="ARBA" id="ARBA00022737"/>
    </source>
</evidence>
<sequence length="786" mass="85123">MAQVQMKIAPNLSTPPMHQPQLKSSGTVYSGSGMIVGVTVNQPTGAPPMGMGGPSSLMDQMTLSMEQMTLSNHIPTPGSHPMTVPQIVPEPLQPNNSNVTSAINHHHHISGIPITMEHLPTMNMANTKEKTPMCLINELARYNKIQHQYRLTDESGPAHKKTFTVALRLGEEEYIASGPSIKKAQHAAAALALEKTIFKHPPPKAQGQQLRMGTGLYAYPLIDASYCTGNVTPTVELNALAMKRGEPAVYKIIEPHRHHYVPPNFNFRGMYNQRYHYQRTPQMFYVSLSVGNRAFLGEGRTSQAARHNAAAKALKMLRDLPLPDHANKAVEENKENGPNENLDPDSELKSPIGLVHEIALKRNLSVAFEVVRESGPPHMRTFVTKCIVGDMVTEGEGNGKKVSKKRAAEKMLEELKKLPALPPTIPKVKKKTSTVKKKSRNLIKVSNNTEQKANPEYGQGINPISRLIQIQQAKKEKEPVYTLVAERGLPRRREFVMQVTVSPHSCTGTGPNKKLAKRAAAEGLLQMLGYSRPQPQPSKPAIKTPGQEGAETDKTRKVTFLDQEVTPKVEKPDTESRGGRQLVPGLILMPDLAMNDGSCLQGFSHGSSGLNRAPGGPLHNNADMMNKVSMQTTATIAKELLTHGISPTAEAILKSGHKPLTSQPVRPKQQLLYLADVLGFAVQFTDFPKGNKTEFLSLVSLSTSPPQVSHGSGPTLDASHDQAALTALKALAELGIDTVTDNKKDVTMAAGDGLHVNGGQKLANSNGPDLGGSKVGTSPITAKAVP</sequence>
<accession>A0A646QFI5</accession>
<dbReference type="Pfam" id="PF16482">
    <property type="entry name" value="Staufen_C"/>
    <property type="match status" value="1"/>
</dbReference>
<dbReference type="GO" id="GO:0003725">
    <property type="term" value="F:double-stranded RNA binding"/>
    <property type="evidence" value="ECO:0007669"/>
    <property type="project" value="TreeGrafter"/>
</dbReference>
<feature type="domain" description="DRBM" evidence="5">
    <location>
        <begin position="462"/>
        <end position="530"/>
    </location>
</feature>
<dbReference type="SUPFAM" id="SSF54768">
    <property type="entry name" value="dsRNA-binding domain-like"/>
    <property type="match status" value="5"/>
</dbReference>
<dbReference type="CDD" id="cd19859">
    <property type="entry name" value="DSRM_STAU_rpt3"/>
    <property type="match status" value="1"/>
</dbReference>
<dbReference type="GO" id="GO:0010494">
    <property type="term" value="C:cytoplasmic stress granule"/>
    <property type="evidence" value="ECO:0007669"/>
    <property type="project" value="TreeGrafter"/>
</dbReference>
<keyword evidence="2 3" id="KW-0694">RNA-binding</keyword>
<reference evidence="6" key="1">
    <citation type="submission" date="2018-11" db="EMBL/GenBank/DDBJ databases">
        <title>Venom-gland transcriptomics and venom proteomics of the Florida green centipede (Hemiscolopendra marginata) reveal sex-based variation in a centipede venom.</title>
        <authorList>
            <person name="Nystrom G.S."/>
            <person name="Ward M.J."/>
            <person name="Ellsworth S.A."/>
            <person name="Rokyta D.R."/>
        </authorList>
    </citation>
    <scope>NUCLEOTIDE SEQUENCE</scope>
    <source>
        <tissue evidence="6">Venom gland</tissue>
    </source>
</reference>
<dbReference type="GO" id="GO:0098964">
    <property type="term" value="P:anterograde dendritic transport of messenger ribonucleoprotein complex"/>
    <property type="evidence" value="ECO:0007669"/>
    <property type="project" value="TreeGrafter"/>
</dbReference>
<dbReference type="InterPro" id="IPR051740">
    <property type="entry name" value="DRBM-containing_protein"/>
</dbReference>
<dbReference type="GO" id="GO:0035418">
    <property type="term" value="P:protein localization to synapse"/>
    <property type="evidence" value="ECO:0007669"/>
    <property type="project" value="TreeGrafter"/>
</dbReference>
<name>A0A646QFI5_9MYRI</name>
<dbReference type="GO" id="GO:0005886">
    <property type="term" value="C:plasma membrane"/>
    <property type="evidence" value="ECO:0007669"/>
    <property type="project" value="TreeGrafter"/>
</dbReference>
<organism evidence="6">
    <name type="scientific">Hemiscolopendra marginata</name>
    <dbReference type="NCBI Taxonomy" id="943146"/>
    <lineage>
        <taxon>Eukaryota</taxon>
        <taxon>Metazoa</taxon>
        <taxon>Ecdysozoa</taxon>
        <taxon>Arthropoda</taxon>
        <taxon>Myriapoda</taxon>
        <taxon>Chilopoda</taxon>
        <taxon>Pleurostigmophora</taxon>
        <taxon>Scolopendromorpha</taxon>
        <taxon>Scolopendridae</taxon>
        <taxon>Hemiscolopendra</taxon>
    </lineage>
</organism>
<feature type="region of interest" description="Disordered" evidence="4">
    <location>
        <begin position="530"/>
        <end position="554"/>
    </location>
</feature>
<evidence type="ECO:0000256" key="3">
    <source>
        <dbReference type="PROSITE-ProRule" id="PRU00266"/>
    </source>
</evidence>
<feature type="domain" description="DRBM" evidence="5">
    <location>
        <begin position="232"/>
        <end position="319"/>
    </location>
</feature>
<dbReference type="GO" id="GO:0007281">
    <property type="term" value="P:germ cell development"/>
    <property type="evidence" value="ECO:0007669"/>
    <property type="project" value="TreeGrafter"/>
</dbReference>
<evidence type="ECO:0000313" key="6">
    <source>
        <dbReference type="EMBL" id="MUP40344.1"/>
    </source>
</evidence>
<dbReference type="SMART" id="SM00358">
    <property type="entry name" value="DSRM"/>
    <property type="match status" value="5"/>
</dbReference>
<dbReference type="CDD" id="cd19857">
    <property type="entry name" value="DSRM_STAU_rpt1"/>
    <property type="match status" value="1"/>
</dbReference>
<dbReference type="InterPro" id="IPR014720">
    <property type="entry name" value="dsRBD_dom"/>
</dbReference>
<dbReference type="FunFam" id="3.30.160.20:FF:000024">
    <property type="entry name" value="double-stranded RNA-binding protein Staufen homolog 1 isoform X1"/>
    <property type="match status" value="1"/>
</dbReference>
<dbReference type="GO" id="GO:0008298">
    <property type="term" value="P:intracellular mRNA localization"/>
    <property type="evidence" value="ECO:0007669"/>
    <property type="project" value="TreeGrafter"/>
</dbReference>
<dbReference type="FunFam" id="3.30.160.20:FF:000013">
    <property type="entry name" value="double-stranded RNA-binding protein Staufen homolog 2 isoform X3"/>
    <property type="match status" value="1"/>
</dbReference>
<evidence type="ECO:0000256" key="2">
    <source>
        <dbReference type="ARBA" id="ARBA00022884"/>
    </source>
</evidence>
<dbReference type="Pfam" id="PF00035">
    <property type="entry name" value="dsrm"/>
    <property type="match status" value="3"/>
</dbReference>
<proteinExistence type="predicted"/>
<keyword evidence="1" id="KW-0677">Repeat</keyword>
<dbReference type="GO" id="GO:0043025">
    <property type="term" value="C:neuronal cell body"/>
    <property type="evidence" value="ECO:0007669"/>
    <property type="project" value="TreeGrafter"/>
</dbReference>
<evidence type="ECO:0000256" key="4">
    <source>
        <dbReference type="SAM" id="MobiDB-lite"/>
    </source>
</evidence>
<feature type="region of interest" description="Disordered" evidence="4">
    <location>
        <begin position="753"/>
        <end position="786"/>
    </location>
</feature>
<feature type="domain" description="DRBM" evidence="5">
    <location>
        <begin position="131"/>
        <end position="198"/>
    </location>
</feature>
<dbReference type="PANTHER" id="PTHR46054">
    <property type="entry name" value="MATERNAL EFFECT PROTEIN STAUFEN"/>
    <property type="match status" value="1"/>
</dbReference>
<dbReference type="Gene3D" id="3.30.160.20">
    <property type="match status" value="5"/>
</dbReference>
<dbReference type="AlphaFoldDB" id="A0A646QFI5"/>
<evidence type="ECO:0000259" key="5">
    <source>
        <dbReference type="PROSITE" id="PS50137"/>
    </source>
</evidence>
<dbReference type="GO" id="GO:0003729">
    <property type="term" value="F:mRNA binding"/>
    <property type="evidence" value="ECO:0007669"/>
    <property type="project" value="TreeGrafter"/>
</dbReference>
<dbReference type="PANTHER" id="PTHR46054:SF3">
    <property type="entry name" value="MATERNAL EFFECT PROTEIN STAUFEN"/>
    <property type="match status" value="1"/>
</dbReference>
<dbReference type="GO" id="GO:0032839">
    <property type="term" value="C:dendrite cytoplasm"/>
    <property type="evidence" value="ECO:0007669"/>
    <property type="project" value="GOC"/>
</dbReference>
<dbReference type="InterPro" id="IPR032478">
    <property type="entry name" value="Staufen_C"/>
</dbReference>
<feature type="compositionally biased region" description="Polar residues" evidence="4">
    <location>
        <begin position="11"/>
        <end position="22"/>
    </location>
</feature>
<dbReference type="PROSITE" id="PS50137">
    <property type="entry name" value="DS_RBD"/>
    <property type="match status" value="4"/>
</dbReference>
<feature type="region of interest" description="Disordered" evidence="4">
    <location>
        <begin position="1"/>
        <end position="22"/>
    </location>
</feature>
<dbReference type="Gene3D" id="6.10.250.1360">
    <property type="match status" value="1"/>
</dbReference>
<feature type="domain" description="DRBM" evidence="5">
    <location>
        <begin position="350"/>
        <end position="417"/>
    </location>
</feature>